<evidence type="ECO:0000259" key="5">
    <source>
        <dbReference type="Pfam" id="PF00296"/>
    </source>
</evidence>
<sequence length="307" mass="33530">MQVGLNILGAENLYAGRIRPVLAMAADADRAGVDMISTGDHIGFNAAAHAERVRTHGFPFPIDHDWYEPLSLLSAVAAVTERALLNVSVLIATVRPPVLLAKQIATLDQLSDGRAAIGMGVGWQEAEYTATNMPFDARFGRMEDTVRACRELWTKAPANFHGREFSFEDFHALPFPVQDRVPVIFGFGPSQRNFDRIARVADGWTVNPADMQTFSDSVTLLRDTFAAHGRDPHSAVVQVSVSPERRDDGTVDFDATAEKTLAWHAAGATVAVFRPATFCTAGEEVPELIDWAVGLKSKIEDTAEARR</sequence>
<protein>
    <submittedName>
        <fullName evidence="6">F420-dependent oxidoreductase</fullName>
    </submittedName>
</protein>
<keyword evidence="4" id="KW-0503">Monooxygenase</keyword>
<keyword evidence="3" id="KW-0560">Oxidoreductase</keyword>
<dbReference type="InterPro" id="IPR019921">
    <property type="entry name" value="Lucif-like_OxRdtase_Rv2161c"/>
</dbReference>
<dbReference type="Gene3D" id="3.20.20.30">
    <property type="entry name" value="Luciferase-like domain"/>
    <property type="match status" value="1"/>
</dbReference>
<evidence type="ECO:0000313" key="7">
    <source>
        <dbReference type="Proteomes" id="UP001160334"/>
    </source>
</evidence>
<keyword evidence="7" id="KW-1185">Reference proteome</keyword>
<accession>A0ABT6M7E8</accession>
<keyword evidence="2" id="KW-0288">FMN</keyword>
<dbReference type="InterPro" id="IPR011251">
    <property type="entry name" value="Luciferase-like_dom"/>
</dbReference>
<evidence type="ECO:0000256" key="4">
    <source>
        <dbReference type="ARBA" id="ARBA00023033"/>
    </source>
</evidence>
<feature type="domain" description="Luciferase-like" evidence="5">
    <location>
        <begin position="10"/>
        <end position="241"/>
    </location>
</feature>
<evidence type="ECO:0000313" key="6">
    <source>
        <dbReference type="EMBL" id="MDH6280231.1"/>
    </source>
</evidence>
<gene>
    <name evidence="6" type="ORF">M2280_001443</name>
</gene>
<keyword evidence="1" id="KW-0285">Flavoprotein</keyword>
<dbReference type="NCBIfam" id="TIGR03619">
    <property type="entry name" value="F420_Rv2161c"/>
    <property type="match status" value="1"/>
</dbReference>
<evidence type="ECO:0000256" key="3">
    <source>
        <dbReference type="ARBA" id="ARBA00023002"/>
    </source>
</evidence>
<evidence type="ECO:0000256" key="2">
    <source>
        <dbReference type="ARBA" id="ARBA00022643"/>
    </source>
</evidence>
<evidence type="ECO:0000256" key="1">
    <source>
        <dbReference type="ARBA" id="ARBA00022630"/>
    </source>
</evidence>
<organism evidence="6 7">
    <name type="scientific">Prescottella agglutinans</name>
    <dbReference type="NCBI Taxonomy" id="1644129"/>
    <lineage>
        <taxon>Bacteria</taxon>
        <taxon>Bacillati</taxon>
        <taxon>Actinomycetota</taxon>
        <taxon>Actinomycetes</taxon>
        <taxon>Mycobacteriales</taxon>
        <taxon>Nocardiaceae</taxon>
        <taxon>Prescottella</taxon>
    </lineage>
</organism>
<dbReference type="RefSeq" id="WP_280759584.1">
    <property type="nucleotide sequence ID" value="NZ_JARXVC010000003.1"/>
</dbReference>
<dbReference type="InterPro" id="IPR050172">
    <property type="entry name" value="SsuD_RutA_monooxygenase"/>
</dbReference>
<dbReference type="PANTHER" id="PTHR42847:SF4">
    <property type="entry name" value="ALKANESULFONATE MONOOXYGENASE-RELATED"/>
    <property type="match status" value="1"/>
</dbReference>
<name>A0ABT6M7E8_9NOCA</name>
<comment type="caution">
    <text evidence="6">The sequence shown here is derived from an EMBL/GenBank/DDBJ whole genome shotgun (WGS) entry which is preliminary data.</text>
</comment>
<dbReference type="PANTHER" id="PTHR42847">
    <property type="entry name" value="ALKANESULFONATE MONOOXYGENASE"/>
    <property type="match status" value="1"/>
</dbReference>
<dbReference type="EMBL" id="JARXVC010000003">
    <property type="protein sequence ID" value="MDH6280231.1"/>
    <property type="molecule type" value="Genomic_DNA"/>
</dbReference>
<dbReference type="Proteomes" id="UP001160334">
    <property type="component" value="Unassembled WGS sequence"/>
</dbReference>
<dbReference type="Pfam" id="PF00296">
    <property type="entry name" value="Bac_luciferase"/>
    <property type="match status" value="1"/>
</dbReference>
<dbReference type="InterPro" id="IPR036661">
    <property type="entry name" value="Luciferase-like_sf"/>
</dbReference>
<proteinExistence type="predicted"/>
<dbReference type="SUPFAM" id="SSF51679">
    <property type="entry name" value="Bacterial luciferase-like"/>
    <property type="match status" value="1"/>
</dbReference>
<reference evidence="6 7" key="1">
    <citation type="submission" date="2023-04" db="EMBL/GenBank/DDBJ databases">
        <title>Forest soil microbial communities from Buena Vista Peninsula, Colon Province, Panama.</title>
        <authorList>
            <person name="Bouskill N."/>
        </authorList>
    </citation>
    <scope>NUCLEOTIDE SEQUENCE [LARGE SCALE GENOMIC DNA]</scope>
    <source>
        <strain evidence="6 7">CFH S0262</strain>
    </source>
</reference>